<evidence type="ECO:0000256" key="2">
    <source>
        <dbReference type="SAM" id="SignalP"/>
    </source>
</evidence>
<gene>
    <name evidence="3" type="ORF">ACFFP1_01400</name>
</gene>
<evidence type="ECO:0000313" key="4">
    <source>
        <dbReference type="Proteomes" id="UP001589702"/>
    </source>
</evidence>
<feature type="region of interest" description="Disordered" evidence="1">
    <location>
        <begin position="36"/>
        <end position="89"/>
    </location>
</feature>
<proteinExistence type="predicted"/>
<accession>A0ABV5XW04</accession>
<feature type="chain" id="PRO_5046437263" evidence="2">
    <location>
        <begin position="40"/>
        <end position="89"/>
    </location>
</feature>
<feature type="signal peptide" evidence="2">
    <location>
        <begin position="1"/>
        <end position="39"/>
    </location>
</feature>
<keyword evidence="4" id="KW-1185">Reference proteome</keyword>
<keyword evidence="2" id="KW-0732">Signal</keyword>
<feature type="compositionally biased region" description="Polar residues" evidence="1">
    <location>
        <begin position="80"/>
        <end position="89"/>
    </location>
</feature>
<sequence>MNSRESGHRIARQVTSWVGAASVAGAVVVGAAVSAPAAAGNTSSGNTSSGNTGQSTTPNYGSRHHYSSTSPVQPLGPGSTAPQGRTSGS</sequence>
<evidence type="ECO:0000313" key="3">
    <source>
        <dbReference type="EMBL" id="MFB9818152.1"/>
    </source>
</evidence>
<comment type="caution">
    <text evidence="3">The sequence shown here is derived from an EMBL/GenBank/DDBJ whole genome shotgun (WGS) entry which is preliminary data.</text>
</comment>
<protein>
    <submittedName>
        <fullName evidence="3">Uncharacterized protein</fullName>
    </submittedName>
</protein>
<dbReference type="RefSeq" id="WP_234754098.1">
    <property type="nucleotide sequence ID" value="NZ_BAAAWN010000001.1"/>
</dbReference>
<reference evidence="3 4" key="1">
    <citation type="submission" date="2024-09" db="EMBL/GenBank/DDBJ databases">
        <authorList>
            <person name="Sun Q."/>
            <person name="Mori K."/>
        </authorList>
    </citation>
    <scope>NUCLEOTIDE SEQUENCE [LARGE SCALE GENOMIC DNA]</scope>
    <source>
        <strain evidence="3 4">JCM 1334</strain>
    </source>
</reference>
<organism evidence="3 4">
    <name type="scientific">Arthrobacter ramosus</name>
    <dbReference type="NCBI Taxonomy" id="1672"/>
    <lineage>
        <taxon>Bacteria</taxon>
        <taxon>Bacillati</taxon>
        <taxon>Actinomycetota</taxon>
        <taxon>Actinomycetes</taxon>
        <taxon>Micrococcales</taxon>
        <taxon>Micrococcaceae</taxon>
        <taxon>Arthrobacter</taxon>
    </lineage>
</organism>
<dbReference type="EMBL" id="JBHMBC010000002">
    <property type="protein sequence ID" value="MFB9818152.1"/>
    <property type="molecule type" value="Genomic_DNA"/>
</dbReference>
<feature type="compositionally biased region" description="Low complexity" evidence="1">
    <location>
        <begin position="36"/>
        <end position="59"/>
    </location>
</feature>
<name>A0ABV5XW04_ARTRM</name>
<evidence type="ECO:0000256" key="1">
    <source>
        <dbReference type="SAM" id="MobiDB-lite"/>
    </source>
</evidence>
<dbReference type="Proteomes" id="UP001589702">
    <property type="component" value="Unassembled WGS sequence"/>
</dbReference>